<protein>
    <submittedName>
        <fullName evidence="5">6934_t:CDS:1</fullName>
    </submittedName>
</protein>
<proteinExistence type="predicted"/>
<dbReference type="GO" id="GO:0043657">
    <property type="term" value="C:host cell"/>
    <property type="evidence" value="ECO:0007669"/>
    <property type="project" value="UniProtKB-SubCell"/>
</dbReference>
<dbReference type="SUPFAM" id="SSF52540">
    <property type="entry name" value="P-loop containing nucleoside triphosphate hydrolases"/>
    <property type="match status" value="1"/>
</dbReference>
<dbReference type="Pfam" id="PF20147">
    <property type="entry name" value="Crinkler"/>
    <property type="match status" value="1"/>
</dbReference>
<dbReference type="GO" id="GO:0005576">
    <property type="term" value="C:extracellular region"/>
    <property type="evidence" value="ECO:0007669"/>
    <property type="project" value="UniProtKB-SubCell"/>
</dbReference>
<name>A0A9W4SPA5_9GLOM</name>
<keyword evidence="3" id="KW-0964">Secreted</keyword>
<dbReference type="AlphaFoldDB" id="A0A9W4SPA5"/>
<dbReference type="Proteomes" id="UP001153678">
    <property type="component" value="Unassembled WGS sequence"/>
</dbReference>
<comment type="caution">
    <text evidence="5">The sequence shown here is derived from an EMBL/GenBank/DDBJ whole genome shotgun (WGS) entry which is preliminary data.</text>
</comment>
<organism evidence="5 6">
    <name type="scientific">Funneliformis geosporum</name>
    <dbReference type="NCBI Taxonomy" id="1117311"/>
    <lineage>
        <taxon>Eukaryota</taxon>
        <taxon>Fungi</taxon>
        <taxon>Fungi incertae sedis</taxon>
        <taxon>Mucoromycota</taxon>
        <taxon>Glomeromycotina</taxon>
        <taxon>Glomeromycetes</taxon>
        <taxon>Glomerales</taxon>
        <taxon>Glomeraceae</taxon>
        <taxon>Funneliformis</taxon>
    </lineage>
</organism>
<sequence length="729" mass="83689">IRQPDFLKIPEHPRGLELDIYYSQYGFAIEVQGKQHEQHIKYFHKDPEEFQKQLMRDQIKKELCTGTIFSIPLSEKIPINKVEVPIKSLTIDFLKEYIYERKNNILKDLTNDASKLELWHVNVEEVVDVFNEDDIVQKLGGNKMKPTFLFSDYFSDQPPARKIHIIIQPPVTIDQELADITRIIAELGYLPRQNGLGGTLLPYDSSDSGSDSTNEGVKLNDRDISLRFDIMNILIKELINKKVLLVRAPPFAGKTSLAQILEHTLINAPEYSHCRVIRISLLWEGGINWNNFGELWTEIVGITWKQWIRQCKKIPSILIVDEAQLIYGDKGITGDDEKTAGQFWMTVKSLLQDLTSTYIIMFAAYGYKSSNSGLATPVKIRDENCKSLVDINFSPDALKIYVEKFCNIHFKKLDQQSVLNLYQYIQMATGGHAGLIRHILTNTKSEMKKRLDNKNYRLTWEDILKYLNSRKFDKSIYSGCRAVPDVKSINSKQLALCEETYLKGKTSFSDDEDAVHLVKTGVLMVVEDNMYLTFAAPLLKRSFFQQMYGTEDIAVVTPTDLYDFIVRIFTAMCNELSKKILRETLGHGSDGRILEQTWQKEFYRIGTRVLGKDHFLSCDAGSAFGCDGKLDFYVDKLDWAIELLRDGEDMAEHKERFDPIGGEYKEIVKYAKSIAIIDIRSIGILDDRSEAKKVREIKKDFIHVSCSKDFDAFKIESLGKETVTIRFPN</sequence>
<feature type="domain" description="Crinkler effector protein N-terminal" evidence="4">
    <location>
        <begin position="87"/>
        <end position="168"/>
    </location>
</feature>
<evidence type="ECO:0000256" key="1">
    <source>
        <dbReference type="ARBA" id="ARBA00004340"/>
    </source>
</evidence>
<dbReference type="InterPro" id="IPR045379">
    <property type="entry name" value="Crinkler_N"/>
</dbReference>
<dbReference type="InterPro" id="IPR027417">
    <property type="entry name" value="P-loop_NTPase"/>
</dbReference>
<comment type="subcellular location">
    <subcellularLocation>
        <location evidence="1">Host cell</location>
    </subcellularLocation>
    <subcellularLocation>
        <location evidence="2">Secreted</location>
    </subcellularLocation>
</comment>
<gene>
    <name evidence="5" type="ORF">FWILDA_LOCUS7709</name>
</gene>
<reference evidence="5" key="1">
    <citation type="submission" date="2022-08" db="EMBL/GenBank/DDBJ databases">
        <authorList>
            <person name="Kallberg Y."/>
            <person name="Tangrot J."/>
            <person name="Rosling A."/>
        </authorList>
    </citation>
    <scope>NUCLEOTIDE SEQUENCE</scope>
    <source>
        <strain evidence="5">Wild A</strain>
    </source>
</reference>
<feature type="non-terminal residue" evidence="5">
    <location>
        <position position="1"/>
    </location>
</feature>
<accession>A0A9W4SPA5</accession>
<evidence type="ECO:0000313" key="6">
    <source>
        <dbReference type="Proteomes" id="UP001153678"/>
    </source>
</evidence>
<evidence type="ECO:0000256" key="3">
    <source>
        <dbReference type="ARBA" id="ARBA00022525"/>
    </source>
</evidence>
<evidence type="ECO:0000256" key="2">
    <source>
        <dbReference type="ARBA" id="ARBA00004613"/>
    </source>
</evidence>
<evidence type="ECO:0000313" key="5">
    <source>
        <dbReference type="EMBL" id="CAI2176691.1"/>
    </source>
</evidence>
<evidence type="ECO:0000259" key="4">
    <source>
        <dbReference type="Pfam" id="PF20147"/>
    </source>
</evidence>
<keyword evidence="6" id="KW-1185">Reference proteome</keyword>
<dbReference type="OrthoDB" id="2364732at2759"/>
<dbReference type="EMBL" id="CAMKVN010001541">
    <property type="protein sequence ID" value="CAI2176691.1"/>
    <property type="molecule type" value="Genomic_DNA"/>
</dbReference>